<keyword evidence="4 7" id="KW-0812">Transmembrane</keyword>
<dbReference type="PROSITE" id="PS50850">
    <property type="entry name" value="MFS"/>
    <property type="match status" value="1"/>
</dbReference>
<dbReference type="Gene3D" id="1.20.1250.20">
    <property type="entry name" value="MFS general substrate transporter like domains"/>
    <property type="match status" value="1"/>
</dbReference>
<comment type="subcellular location">
    <subcellularLocation>
        <location evidence="1">Cell membrane</location>
        <topology evidence="1">Multi-pass membrane protein</topology>
    </subcellularLocation>
</comment>
<evidence type="ECO:0000256" key="3">
    <source>
        <dbReference type="ARBA" id="ARBA00022475"/>
    </source>
</evidence>
<feature type="domain" description="Major facilitator superfamily (MFS) profile" evidence="8">
    <location>
        <begin position="12"/>
        <end position="399"/>
    </location>
</feature>
<evidence type="ECO:0000256" key="2">
    <source>
        <dbReference type="ARBA" id="ARBA00022448"/>
    </source>
</evidence>
<feature type="transmembrane region" description="Helical" evidence="7">
    <location>
        <begin position="345"/>
        <end position="368"/>
    </location>
</feature>
<dbReference type="PANTHER" id="PTHR23513">
    <property type="entry name" value="INTEGRAL MEMBRANE EFFLUX PROTEIN-RELATED"/>
    <property type="match status" value="1"/>
</dbReference>
<dbReference type="InterPro" id="IPR036259">
    <property type="entry name" value="MFS_trans_sf"/>
</dbReference>
<feature type="transmembrane region" description="Helical" evidence="7">
    <location>
        <begin position="374"/>
        <end position="396"/>
    </location>
</feature>
<dbReference type="AlphaFoldDB" id="Q6AH39"/>
<name>Q6AH39_LEIXX</name>
<dbReference type="KEGG" id="lxx:Lxx02700"/>
<dbReference type="GO" id="GO:0022857">
    <property type="term" value="F:transmembrane transporter activity"/>
    <property type="evidence" value="ECO:0007669"/>
    <property type="project" value="InterPro"/>
</dbReference>
<evidence type="ECO:0000259" key="8">
    <source>
        <dbReference type="PROSITE" id="PS50850"/>
    </source>
</evidence>
<evidence type="ECO:0000256" key="7">
    <source>
        <dbReference type="SAM" id="Phobius"/>
    </source>
</evidence>
<dbReference type="Pfam" id="PF05977">
    <property type="entry name" value="MFS_3"/>
    <property type="match status" value="1"/>
</dbReference>
<keyword evidence="3" id="KW-1003">Cell membrane</keyword>
<dbReference type="GO" id="GO:0005886">
    <property type="term" value="C:plasma membrane"/>
    <property type="evidence" value="ECO:0007669"/>
    <property type="project" value="UniProtKB-SubCell"/>
</dbReference>
<dbReference type="EMBL" id="AE016822">
    <property type="protein sequence ID" value="AAT88306.1"/>
    <property type="molecule type" value="Genomic_DNA"/>
</dbReference>
<dbReference type="InterPro" id="IPR010290">
    <property type="entry name" value="TM_effector"/>
</dbReference>
<sequence>MRAMFRSLAGTNYLIWAAGALVSNIGTWMQRTAQDWIVLTQLTQNNATAVGFVMALQFGPQLLLLPVTGWAADHLDRRRLLLATQGAMGALGLGLGLLTVTSAVQLWHVYAFALALGVAAAFDAPARQTFVSELVAGPNLSNAVALNSASFNAARLIGPAIAGLLTAAIGAGWVFLINAGTFGAVLLSLTLLRREQLYRTERAKRSPGSLIGGFRYVRRRPDILVILIMVFLIGTFGLNFPIFISTMSVSVFHQGAGEYGVLSSIMAIGSVAGALLSARRERPRVALLFAGAALFGVGCAITAVMPVYGLFALALILIGISAQTLMTTANGAIQLTTDPALRGRVMAIYMAIFMGGTPIGAPIVGWVADTFDPRWALGVGAASGFAAALVGELYLVRHRGMRMRFSGIRPHVTMKPRERLREGLEETEATATQAS</sequence>
<organism evidence="9 10">
    <name type="scientific">Leifsonia xyli subsp. xyli (strain CTCB07)</name>
    <dbReference type="NCBI Taxonomy" id="281090"/>
    <lineage>
        <taxon>Bacteria</taxon>
        <taxon>Bacillati</taxon>
        <taxon>Actinomycetota</taxon>
        <taxon>Actinomycetes</taxon>
        <taxon>Micrococcales</taxon>
        <taxon>Microbacteriaceae</taxon>
        <taxon>Leifsonia</taxon>
    </lineage>
</organism>
<feature type="transmembrane region" description="Helical" evidence="7">
    <location>
        <begin position="49"/>
        <end position="68"/>
    </location>
</feature>
<evidence type="ECO:0000313" key="10">
    <source>
        <dbReference type="Proteomes" id="UP000001306"/>
    </source>
</evidence>
<evidence type="ECO:0000256" key="6">
    <source>
        <dbReference type="ARBA" id="ARBA00023136"/>
    </source>
</evidence>
<evidence type="ECO:0000256" key="4">
    <source>
        <dbReference type="ARBA" id="ARBA00022692"/>
    </source>
</evidence>
<proteinExistence type="predicted"/>
<dbReference type="STRING" id="281090.Lxx02700"/>
<feature type="transmembrane region" description="Helical" evidence="7">
    <location>
        <begin position="311"/>
        <end position="333"/>
    </location>
</feature>
<reference evidence="9 10" key="1">
    <citation type="journal article" date="2004" name="Mol. Plant Microbe Interact.">
        <title>The genome sequence of the Gram-positive sugarcane pathogen Leifsonia xyli subsp. xyli.</title>
        <authorList>
            <person name="Monteiro-Vitorello C.B."/>
            <person name="Camargo L.E.A."/>
            <person name="Van Sluys M.A."/>
            <person name="Kitajima J.P."/>
            <person name="Truffi D."/>
            <person name="do Amaral A.M."/>
            <person name="Harakava R."/>
            <person name="de Oliveira J.C.F."/>
            <person name="Wood D."/>
            <person name="de Oliveira M.C."/>
            <person name="Miyaki C.Y."/>
            <person name="Takita M.A."/>
            <person name="da Silva A.C.R."/>
            <person name="Furlan L.R."/>
            <person name="Carraro D.M."/>
            <person name="Camarotte G."/>
            <person name="Almeida N.F. Jr."/>
            <person name="Carrer H."/>
            <person name="Coutinho L.L."/>
            <person name="El-Dorry H.A."/>
            <person name="Ferro M.I.T."/>
            <person name="Gagliardi P.R."/>
            <person name="Giglioti E."/>
            <person name="Goldman M.H.S."/>
            <person name="Goldman G.H."/>
            <person name="Kimura E.T."/>
            <person name="Ferro E.S."/>
            <person name="Kuramae E.E."/>
            <person name="Lemos E.G.M."/>
            <person name="Lemos M.V.F."/>
            <person name="Mauro S.M.Z."/>
            <person name="Machado M.A."/>
            <person name="Marino C.L."/>
            <person name="Menck C.F."/>
            <person name="Nunes L.R."/>
            <person name="Oliveira R.C."/>
            <person name="Pereira G.G."/>
            <person name="Siqueira W."/>
            <person name="de Souza A.A."/>
            <person name="Tsai S.M."/>
            <person name="Zanca A.S."/>
            <person name="Simpson A.J.G."/>
            <person name="Brumbley S.M."/>
            <person name="Setubal J.C."/>
        </authorList>
    </citation>
    <scope>NUCLEOTIDE SEQUENCE [LARGE SCALE GENOMIC DNA]</scope>
    <source>
        <strain evidence="9 10">CTCB07</strain>
    </source>
</reference>
<keyword evidence="10" id="KW-1185">Reference proteome</keyword>
<dbReference type="Proteomes" id="UP000001306">
    <property type="component" value="Chromosome"/>
</dbReference>
<feature type="transmembrane region" description="Helical" evidence="7">
    <location>
        <begin position="223"/>
        <end position="244"/>
    </location>
</feature>
<dbReference type="PANTHER" id="PTHR23513:SF11">
    <property type="entry name" value="STAPHYLOFERRIN A TRANSPORTER"/>
    <property type="match status" value="1"/>
</dbReference>
<protein>
    <submittedName>
        <fullName evidence="9">Integral membrane efflux protein</fullName>
    </submittedName>
</protein>
<dbReference type="CDD" id="cd06173">
    <property type="entry name" value="MFS_MefA_like"/>
    <property type="match status" value="1"/>
</dbReference>
<feature type="transmembrane region" description="Helical" evidence="7">
    <location>
        <begin position="171"/>
        <end position="192"/>
    </location>
</feature>
<feature type="transmembrane region" description="Helical" evidence="7">
    <location>
        <begin position="12"/>
        <end position="29"/>
    </location>
</feature>
<evidence type="ECO:0000256" key="5">
    <source>
        <dbReference type="ARBA" id="ARBA00022989"/>
    </source>
</evidence>
<evidence type="ECO:0000256" key="1">
    <source>
        <dbReference type="ARBA" id="ARBA00004651"/>
    </source>
</evidence>
<dbReference type="eggNOG" id="COG2814">
    <property type="taxonomic scope" value="Bacteria"/>
</dbReference>
<feature type="transmembrane region" description="Helical" evidence="7">
    <location>
        <begin position="285"/>
        <end position="305"/>
    </location>
</feature>
<accession>Q6AH39</accession>
<evidence type="ECO:0000313" key="9">
    <source>
        <dbReference type="EMBL" id="AAT88306.1"/>
    </source>
</evidence>
<keyword evidence="2" id="KW-0813">Transport</keyword>
<dbReference type="SUPFAM" id="SSF103473">
    <property type="entry name" value="MFS general substrate transporter"/>
    <property type="match status" value="1"/>
</dbReference>
<keyword evidence="6 7" id="KW-0472">Membrane</keyword>
<feature type="transmembrane region" description="Helical" evidence="7">
    <location>
        <begin position="259"/>
        <end position="278"/>
    </location>
</feature>
<dbReference type="HOGENOM" id="CLU_034180_11_2_11"/>
<keyword evidence="5 7" id="KW-1133">Transmembrane helix</keyword>
<dbReference type="InterPro" id="IPR020846">
    <property type="entry name" value="MFS_dom"/>
</dbReference>
<gene>
    <name evidence="9" type="primary">pimH</name>
    <name evidence="9" type="ordered locus">Lxx02700</name>
</gene>